<accession>A0A0A1MXU3</accession>
<dbReference type="CDD" id="cd01286">
    <property type="entry name" value="deoxycytidylate_deaminase"/>
    <property type="match status" value="1"/>
</dbReference>
<dbReference type="RefSeq" id="WP_042534861.1">
    <property type="nucleotide sequence ID" value="NZ_CAXOIH010000001.1"/>
</dbReference>
<dbReference type="Pfam" id="PF00383">
    <property type="entry name" value="dCMP_cyt_deam_1"/>
    <property type="match status" value="1"/>
</dbReference>
<keyword evidence="9" id="KW-1185">Reference proteome</keyword>
<comment type="cofactor">
    <cofactor evidence="1">
        <name>Zn(2+)</name>
        <dbReference type="ChEBI" id="CHEBI:29105"/>
    </cofactor>
</comment>
<evidence type="ECO:0000313" key="9">
    <source>
        <dbReference type="Proteomes" id="UP000040453"/>
    </source>
</evidence>
<reference evidence="8 9" key="1">
    <citation type="submission" date="2014-11" db="EMBL/GenBank/DDBJ databases">
        <authorList>
            <person name="Urmite Genomes Urmite Genomes"/>
        </authorList>
    </citation>
    <scope>NUCLEOTIDE SEQUENCE [LARGE SCALE GENOMIC DNA]</scope>
    <source>
        <strain evidence="8 9">Oc5</strain>
    </source>
</reference>
<dbReference type="OrthoDB" id="9788517at2"/>
<evidence type="ECO:0000313" key="8">
    <source>
        <dbReference type="EMBL" id="CEI84207.1"/>
    </source>
</evidence>
<dbReference type="Proteomes" id="UP000040453">
    <property type="component" value="Unassembled WGS sequence"/>
</dbReference>
<sequence>MERIAWDQYFMAQSHLLALRSTCTRLMVGATIVRDKRIIAGGYNGSVSGDVHCIDEGCYVIDGHCVRTVHAEANALLQCAKFGVPTDGADVYVTHFPCLQCTKQLIQSGIKNLFYAEDYKNHPYAVQLFEEAGVQTQKVPLVDAVVDTKFEEKTAFIHALMEKLDASNLTPDETETIKADAERLFFNEERKQ</sequence>
<name>A0A0A1MXU3_9BACI</name>
<evidence type="ECO:0000256" key="6">
    <source>
        <dbReference type="NCBIfam" id="TIGR02571"/>
    </source>
</evidence>
<dbReference type="GO" id="GO:0004132">
    <property type="term" value="F:dCMP deaminase activity"/>
    <property type="evidence" value="ECO:0007669"/>
    <property type="project" value="TreeGrafter"/>
</dbReference>
<organism evidence="8 9">
    <name type="scientific">Oceanobacillus oncorhynchi</name>
    <dbReference type="NCBI Taxonomy" id="545501"/>
    <lineage>
        <taxon>Bacteria</taxon>
        <taxon>Bacillati</taxon>
        <taxon>Bacillota</taxon>
        <taxon>Bacilli</taxon>
        <taxon>Bacillales</taxon>
        <taxon>Bacillaceae</taxon>
        <taxon>Oceanobacillus</taxon>
    </lineage>
</organism>
<dbReference type="InterPro" id="IPR035105">
    <property type="entry name" value="Deoxycytidylate_deaminase_dom"/>
</dbReference>
<keyword evidence="4" id="KW-0378">Hydrolase</keyword>
<dbReference type="STRING" id="545501.BN997_04150"/>
<evidence type="ECO:0000256" key="2">
    <source>
        <dbReference type="ARBA" id="ARBA00006576"/>
    </source>
</evidence>
<comment type="similarity">
    <text evidence="2">Belongs to the cytidine and deoxycytidylate deaminase family.</text>
</comment>
<evidence type="ECO:0000256" key="3">
    <source>
        <dbReference type="ARBA" id="ARBA00022723"/>
    </source>
</evidence>
<dbReference type="GO" id="GO:0008270">
    <property type="term" value="F:zinc ion binding"/>
    <property type="evidence" value="ECO:0007669"/>
    <property type="project" value="InterPro"/>
</dbReference>
<keyword evidence="5" id="KW-0862">Zinc</keyword>
<dbReference type="InterPro" id="IPR002125">
    <property type="entry name" value="CMP_dCMP_dom"/>
</dbReference>
<dbReference type="GO" id="GO:0005737">
    <property type="term" value="C:cytoplasm"/>
    <property type="evidence" value="ECO:0007669"/>
    <property type="project" value="TreeGrafter"/>
</dbReference>
<protein>
    <recommendedName>
        <fullName evidence="6">ComE operon protein 2</fullName>
    </recommendedName>
</protein>
<gene>
    <name evidence="8" type="primary">tadA_2</name>
    <name evidence="8" type="ORF">BN997_04150</name>
</gene>
<evidence type="ECO:0000256" key="4">
    <source>
        <dbReference type="ARBA" id="ARBA00022801"/>
    </source>
</evidence>
<dbReference type="InterPro" id="IPR013404">
    <property type="entry name" value="Competence_ComEB"/>
</dbReference>
<proteinExistence type="inferred from homology"/>
<evidence type="ECO:0000256" key="1">
    <source>
        <dbReference type="ARBA" id="ARBA00001947"/>
    </source>
</evidence>
<dbReference type="InterPro" id="IPR016193">
    <property type="entry name" value="Cytidine_deaminase-like"/>
</dbReference>
<dbReference type="NCBIfam" id="TIGR02571">
    <property type="entry name" value="ComEB"/>
    <property type="match status" value="1"/>
</dbReference>
<dbReference type="Gene3D" id="3.40.140.10">
    <property type="entry name" value="Cytidine Deaminase, domain 2"/>
    <property type="match status" value="1"/>
</dbReference>
<dbReference type="PANTHER" id="PTHR11086">
    <property type="entry name" value="DEOXYCYTIDYLATE DEAMINASE-RELATED"/>
    <property type="match status" value="1"/>
</dbReference>
<evidence type="ECO:0000259" key="7">
    <source>
        <dbReference type="PROSITE" id="PS51747"/>
    </source>
</evidence>
<dbReference type="EMBL" id="CDGG01000001">
    <property type="protein sequence ID" value="CEI84207.1"/>
    <property type="molecule type" value="Genomic_DNA"/>
</dbReference>
<feature type="domain" description="CMP/dCMP-type deaminase" evidence="7">
    <location>
        <begin position="5"/>
        <end position="127"/>
    </location>
</feature>
<dbReference type="PROSITE" id="PS00903">
    <property type="entry name" value="CYT_DCMP_DEAMINASES_1"/>
    <property type="match status" value="1"/>
</dbReference>
<dbReference type="AlphaFoldDB" id="A0A0A1MXU3"/>
<dbReference type="InterPro" id="IPR015517">
    <property type="entry name" value="dCMP_deaminase-rel"/>
</dbReference>
<dbReference type="InterPro" id="IPR016192">
    <property type="entry name" value="APOBEC/CMP_deaminase_Zn-bd"/>
</dbReference>
<keyword evidence="3" id="KW-0479">Metal-binding</keyword>
<dbReference type="SUPFAM" id="SSF53927">
    <property type="entry name" value="Cytidine deaminase-like"/>
    <property type="match status" value="1"/>
</dbReference>
<dbReference type="PROSITE" id="PS51747">
    <property type="entry name" value="CYT_DCMP_DEAMINASES_2"/>
    <property type="match status" value="1"/>
</dbReference>
<dbReference type="PANTHER" id="PTHR11086:SF18">
    <property type="entry name" value="DEOXYCYTIDYLATE DEAMINASE"/>
    <property type="match status" value="1"/>
</dbReference>
<evidence type="ECO:0000256" key="5">
    <source>
        <dbReference type="ARBA" id="ARBA00022833"/>
    </source>
</evidence>